<protein>
    <submittedName>
        <fullName evidence="1">Hypothetical conserved protein</fullName>
    </submittedName>
</protein>
<reference evidence="1 2" key="1">
    <citation type="journal article" date="2017" name="ISME J.">
        <title>An acid-tolerant ammonia-oxidizing ?-proteobacterium from soil.</title>
        <authorList>
            <person name="Hayatsu M."/>
            <person name="Tago K."/>
            <person name="Uchiyama I."/>
            <person name="Toyoda A."/>
            <person name="Wang Y."/>
            <person name="Shimomura Y."/>
            <person name="Okubo T."/>
            <person name="Kurisu F."/>
            <person name="Hirono Y."/>
            <person name="Nonaka K."/>
            <person name="Akiyama H."/>
            <person name="Itoh T."/>
            <person name="Takami H."/>
        </authorList>
    </citation>
    <scope>NUCLEOTIDE SEQUENCE [LARGE SCALE GENOMIC DNA]</scope>
    <source>
        <strain evidence="1 2">TAO100</strain>
    </source>
</reference>
<organism evidence="1 2">
    <name type="scientific">Candidatus Nitrosoglobus terrae</name>
    <dbReference type="NCBI Taxonomy" id="1630141"/>
    <lineage>
        <taxon>Bacteria</taxon>
        <taxon>Pseudomonadati</taxon>
        <taxon>Pseudomonadota</taxon>
        <taxon>Gammaproteobacteria</taxon>
        <taxon>Chromatiales</taxon>
        <taxon>Chromatiaceae</taxon>
        <taxon>Candidatus Nitrosoglobus</taxon>
    </lineage>
</organism>
<dbReference type="Proteomes" id="UP000243679">
    <property type="component" value="Chromosome"/>
</dbReference>
<gene>
    <name evidence="1" type="ORF">TAO_1296</name>
</gene>
<evidence type="ECO:0000313" key="2">
    <source>
        <dbReference type="Proteomes" id="UP000243679"/>
    </source>
</evidence>
<dbReference type="KEGG" id="ntt:TAO_1296"/>
<accession>A0A1Q2SNE9</accession>
<proteinExistence type="predicted"/>
<dbReference type="RefSeq" id="WP_096527182.1">
    <property type="nucleotide sequence ID" value="NZ_AP014836.1"/>
</dbReference>
<dbReference type="AlphaFoldDB" id="A0A1Q2SNE9"/>
<name>A0A1Q2SNE9_9GAMM</name>
<sequence>MILVTSCTITIREALPARTATEQLLTSVAIEQAVERLPLTNIPLGVKIYLDSSNFVRADPKNRDDKYAISAIKEQLLKKRALDVR</sequence>
<evidence type="ECO:0000313" key="1">
    <source>
        <dbReference type="EMBL" id="BAW80666.1"/>
    </source>
</evidence>
<keyword evidence="2" id="KW-1185">Reference proteome</keyword>
<dbReference type="EMBL" id="AP014836">
    <property type="protein sequence ID" value="BAW80666.1"/>
    <property type="molecule type" value="Genomic_DNA"/>
</dbReference>